<dbReference type="GO" id="GO:0005794">
    <property type="term" value="C:Golgi apparatus"/>
    <property type="evidence" value="ECO:0007669"/>
    <property type="project" value="UniProtKB-SubCell"/>
</dbReference>
<dbReference type="Pfam" id="PF04051">
    <property type="entry name" value="TRAPP"/>
    <property type="match status" value="1"/>
</dbReference>
<organism evidence="12 13">
    <name type="scientific">Tricholomella constricta</name>
    <dbReference type="NCBI Taxonomy" id="117010"/>
    <lineage>
        <taxon>Eukaryota</taxon>
        <taxon>Fungi</taxon>
        <taxon>Dikarya</taxon>
        <taxon>Basidiomycota</taxon>
        <taxon>Agaricomycotina</taxon>
        <taxon>Agaricomycetes</taxon>
        <taxon>Agaricomycetidae</taxon>
        <taxon>Agaricales</taxon>
        <taxon>Tricholomatineae</taxon>
        <taxon>Lyophyllaceae</taxon>
        <taxon>Tricholomella</taxon>
    </lineage>
</organism>
<keyword evidence="6" id="KW-0256">Endoplasmic reticulum</keyword>
<keyword evidence="7" id="KW-0931">ER-Golgi transport</keyword>
<evidence type="ECO:0000313" key="12">
    <source>
        <dbReference type="EMBL" id="KAF5380838.1"/>
    </source>
</evidence>
<evidence type="ECO:0000313" key="13">
    <source>
        <dbReference type="Proteomes" id="UP000565441"/>
    </source>
</evidence>
<dbReference type="GO" id="GO:0003735">
    <property type="term" value="F:structural constituent of ribosome"/>
    <property type="evidence" value="ECO:0007669"/>
    <property type="project" value="InterPro"/>
</dbReference>
<dbReference type="GO" id="GO:0048193">
    <property type="term" value="P:Golgi vesicle transport"/>
    <property type="evidence" value="ECO:0007669"/>
    <property type="project" value="InterPro"/>
</dbReference>
<dbReference type="CDD" id="cd14942">
    <property type="entry name" value="TRAPPC3_bet3"/>
    <property type="match status" value="1"/>
</dbReference>
<evidence type="ECO:0000256" key="8">
    <source>
        <dbReference type="ARBA" id="ARBA00022980"/>
    </source>
</evidence>
<proteinExistence type="inferred from homology"/>
<name>A0A8H5HCP9_9AGAR</name>
<evidence type="ECO:0000256" key="2">
    <source>
        <dbReference type="ARBA" id="ARBA00004240"/>
    </source>
</evidence>
<dbReference type="Gene3D" id="1.10.8.50">
    <property type="match status" value="1"/>
</dbReference>
<keyword evidence="8" id="KW-0689">Ribosomal protein</keyword>
<keyword evidence="10" id="KW-0687">Ribonucleoprotein</keyword>
<evidence type="ECO:0000256" key="9">
    <source>
        <dbReference type="ARBA" id="ARBA00023034"/>
    </source>
</evidence>
<comment type="subcellular location">
    <subcellularLocation>
        <location evidence="2">Endoplasmic reticulum</location>
    </subcellularLocation>
    <subcellularLocation>
        <location evidence="1">Golgi apparatus</location>
        <location evidence="1">cis-Golgi network</location>
    </subcellularLocation>
</comment>
<reference evidence="12 13" key="1">
    <citation type="journal article" date="2020" name="ISME J.">
        <title>Uncovering the hidden diversity of litter-decomposition mechanisms in mushroom-forming fungi.</title>
        <authorList>
            <person name="Floudas D."/>
            <person name="Bentzer J."/>
            <person name="Ahren D."/>
            <person name="Johansson T."/>
            <person name="Persson P."/>
            <person name="Tunlid A."/>
        </authorList>
    </citation>
    <scope>NUCLEOTIDE SEQUENCE [LARGE SCALE GENOMIC DNA]</scope>
    <source>
        <strain evidence="12 13">CBS 661.87</strain>
    </source>
</reference>
<dbReference type="PANTHER" id="PTHR13048">
    <property type="entry name" value="TRAFFICKING PROTEIN PARTICLE COMPLEX SUBUNIT 3"/>
    <property type="match status" value="1"/>
</dbReference>
<evidence type="ECO:0000256" key="1">
    <source>
        <dbReference type="ARBA" id="ARBA00004222"/>
    </source>
</evidence>
<evidence type="ECO:0000256" key="6">
    <source>
        <dbReference type="ARBA" id="ARBA00022824"/>
    </source>
</evidence>
<dbReference type="InterPro" id="IPR001892">
    <property type="entry name" value="Ribosomal_uS13"/>
</dbReference>
<dbReference type="InterPro" id="IPR007194">
    <property type="entry name" value="TRAPP_component"/>
</dbReference>
<evidence type="ECO:0000256" key="5">
    <source>
        <dbReference type="ARBA" id="ARBA00022448"/>
    </source>
</evidence>
<dbReference type="GO" id="GO:0005783">
    <property type="term" value="C:endoplasmic reticulum"/>
    <property type="evidence" value="ECO:0007669"/>
    <property type="project" value="UniProtKB-SubCell"/>
</dbReference>
<keyword evidence="13" id="KW-1185">Reference proteome</keyword>
<dbReference type="GO" id="GO:0016236">
    <property type="term" value="P:macroautophagy"/>
    <property type="evidence" value="ECO:0007669"/>
    <property type="project" value="UniProtKB-ARBA"/>
</dbReference>
<comment type="caution">
    <text evidence="12">The sequence shown here is derived from an EMBL/GenBank/DDBJ whole genome shotgun (WGS) entry which is preliminary data.</text>
</comment>
<dbReference type="GO" id="GO:0005840">
    <property type="term" value="C:ribosome"/>
    <property type="evidence" value="ECO:0007669"/>
    <property type="project" value="UniProtKB-KW"/>
</dbReference>
<dbReference type="Proteomes" id="UP000565441">
    <property type="component" value="Unassembled WGS sequence"/>
</dbReference>
<evidence type="ECO:0000256" key="11">
    <source>
        <dbReference type="SAM" id="MobiDB-lite"/>
    </source>
</evidence>
<dbReference type="InterPro" id="IPR010979">
    <property type="entry name" value="Ribosomal_uS13-like_H2TH"/>
</dbReference>
<dbReference type="InterPro" id="IPR016721">
    <property type="entry name" value="Bet3"/>
</dbReference>
<keyword evidence="9" id="KW-0333">Golgi apparatus</keyword>
<dbReference type="InterPro" id="IPR027437">
    <property type="entry name" value="Rbsml_uS13_C"/>
</dbReference>
<dbReference type="EMBL" id="JAACJP010000012">
    <property type="protein sequence ID" value="KAF5380838.1"/>
    <property type="molecule type" value="Genomic_DNA"/>
</dbReference>
<keyword evidence="5" id="KW-0813">Transport</keyword>
<evidence type="ECO:0000256" key="3">
    <source>
        <dbReference type="ARBA" id="ARBA00006218"/>
    </source>
</evidence>
<dbReference type="Pfam" id="PF00416">
    <property type="entry name" value="Ribosomal_S13"/>
    <property type="match status" value="2"/>
</dbReference>
<evidence type="ECO:0000256" key="4">
    <source>
        <dbReference type="ARBA" id="ARBA00008080"/>
    </source>
</evidence>
<comment type="similarity">
    <text evidence="3">Belongs to the TRAPP small subunits family. BET3 subfamily.</text>
</comment>
<accession>A0A8H5HCP9</accession>
<dbReference type="GO" id="GO:0030008">
    <property type="term" value="C:TRAPP complex"/>
    <property type="evidence" value="ECO:0007669"/>
    <property type="project" value="InterPro"/>
</dbReference>
<dbReference type="PROSITE" id="PS50159">
    <property type="entry name" value="RIBOSOMAL_S13_2"/>
    <property type="match status" value="1"/>
</dbReference>
<dbReference type="OrthoDB" id="10262857at2759"/>
<dbReference type="Gene3D" id="4.10.910.10">
    <property type="entry name" value="30s ribosomal protein s13, domain 2"/>
    <property type="match status" value="1"/>
</dbReference>
<dbReference type="GO" id="GO:1990904">
    <property type="term" value="C:ribonucleoprotein complex"/>
    <property type="evidence" value="ECO:0007669"/>
    <property type="project" value="UniProtKB-KW"/>
</dbReference>
<dbReference type="FunFam" id="3.30.1380.20:FF:000001">
    <property type="entry name" value="Trafficking protein particle complex subunit BET3"/>
    <property type="match status" value="1"/>
</dbReference>
<dbReference type="GO" id="GO:0003723">
    <property type="term" value="F:RNA binding"/>
    <property type="evidence" value="ECO:0007669"/>
    <property type="project" value="InterPro"/>
</dbReference>
<protein>
    <submittedName>
        <fullName evidence="12">Uncharacterized protein</fullName>
    </submittedName>
</protein>
<dbReference type="GO" id="GO:0006412">
    <property type="term" value="P:translation"/>
    <property type="evidence" value="ECO:0007669"/>
    <property type="project" value="InterPro"/>
</dbReference>
<dbReference type="SUPFAM" id="SSF46946">
    <property type="entry name" value="S13-like H2TH domain"/>
    <property type="match status" value="1"/>
</dbReference>
<evidence type="ECO:0000256" key="7">
    <source>
        <dbReference type="ARBA" id="ARBA00022892"/>
    </source>
</evidence>
<dbReference type="AlphaFoldDB" id="A0A8H5HCP9"/>
<dbReference type="InterPro" id="IPR024096">
    <property type="entry name" value="NO_sig/Golgi_transp_ligand-bd"/>
</dbReference>
<gene>
    <name evidence="12" type="ORF">D9615_004063</name>
</gene>
<comment type="similarity">
    <text evidence="4">Belongs to the universal ribosomal protein uS13 family.</text>
</comment>
<sequence length="420" mass="46996">MVHILGVNLRDTHVARFALTKFYGIGHHTAHRLCARLQIYDKCKMKDLSPYQITALASFLSSPSTSPPPPRYPLAEPSFVPPPPNKSMQEVQNEFNALKAAREAKKLKRAKYAGVAPKASPDPLKDLKIESELRRIIRENIGHQRMIGSYVGRRHAMHLPVRGQNTQSNAKTAKKLNQLDRTNNLRHGNEEKSSKQYKNIGEDLWKGRAEKINAELFALTYGALVVQLIQDYEDYAEVNKQLEKMGYNIGTRLIEDFLAKSGIGRCADFKEVGEVVSKVGFKSFLNITPTITHGVPPPPPSPRPDSGAFVAQASAGSTFTLTLDENPLAEFVELPEEVLEGGLWFSNVLCGVIRGALEMVSDRDEWIYIMPQHSCECDTLKVQMQVQVDFISDVLRGDEATEIRVKLVKYLEEEVPVGDD</sequence>
<feature type="region of interest" description="Disordered" evidence="11">
    <location>
        <begin position="162"/>
        <end position="194"/>
    </location>
</feature>
<dbReference type="SUPFAM" id="SSF111126">
    <property type="entry name" value="Ligand-binding domain in the NO signalling and Golgi transport"/>
    <property type="match status" value="1"/>
</dbReference>
<evidence type="ECO:0000256" key="10">
    <source>
        <dbReference type="ARBA" id="ARBA00023274"/>
    </source>
</evidence>
<dbReference type="Gene3D" id="3.30.1380.20">
    <property type="entry name" value="Trafficking protein particle complex subunit 3"/>
    <property type="match status" value="1"/>
</dbReference>